<dbReference type="PIRSF" id="PIRSF000090">
    <property type="entry name" value="Beta-ETF"/>
    <property type="match status" value="1"/>
</dbReference>
<dbReference type="GO" id="GO:0009055">
    <property type="term" value="F:electron transfer activity"/>
    <property type="evidence" value="ECO:0007669"/>
    <property type="project" value="InterPro"/>
</dbReference>
<evidence type="ECO:0000259" key="1">
    <source>
        <dbReference type="SMART" id="SM00893"/>
    </source>
</evidence>
<dbReference type="InterPro" id="IPR033948">
    <property type="entry name" value="ETF_beta_N"/>
</dbReference>
<dbReference type="Gene3D" id="3.40.50.620">
    <property type="entry name" value="HUPs"/>
    <property type="match status" value="1"/>
</dbReference>
<dbReference type="EMBL" id="LHXJ01000020">
    <property type="protein sequence ID" value="KXA91126.1"/>
    <property type="molecule type" value="Genomic_DNA"/>
</dbReference>
<dbReference type="Pfam" id="PF01012">
    <property type="entry name" value="ETF"/>
    <property type="match status" value="1"/>
</dbReference>
<dbReference type="SMART" id="SM00893">
    <property type="entry name" value="ETF"/>
    <property type="match status" value="1"/>
</dbReference>
<protein>
    <recommendedName>
        <fullName evidence="1">Electron transfer flavoprotein alpha/beta-subunit N-terminal domain-containing protein</fullName>
    </recommendedName>
</protein>
<dbReference type="PATRIC" id="fig|1698259.3.peg.563"/>
<name>A0A133UAB8_9EURY</name>
<dbReference type="Proteomes" id="UP000070163">
    <property type="component" value="Unassembled WGS sequence"/>
</dbReference>
<gene>
    <name evidence="2" type="ORF">AKJ57_02395</name>
</gene>
<dbReference type="InterPro" id="IPR012255">
    <property type="entry name" value="ETF_b"/>
</dbReference>
<proteinExistence type="predicted"/>
<keyword evidence="3" id="KW-1185">Reference proteome</keyword>
<dbReference type="PANTHER" id="PTHR21294">
    <property type="entry name" value="ELECTRON TRANSFER FLAVOPROTEIN BETA-SUBUNIT"/>
    <property type="match status" value="1"/>
</dbReference>
<reference evidence="2 3" key="1">
    <citation type="journal article" date="2016" name="Sci. Rep.">
        <title>Metabolic traits of an uncultured archaeal lineage -MSBL1- from brine pools of the Red Sea.</title>
        <authorList>
            <person name="Mwirichia R."/>
            <person name="Alam I."/>
            <person name="Rashid M."/>
            <person name="Vinu M."/>
            <person name="Ba-Alawi W."/>
            <person name="Anthony Kamau A."/>
            <person name="Kamanda Ngugi D."/>
            <person name="Goker M."/>
            <person name="Klenk H.P."/>
            <person name="Bajic V."/>
            <person name="Stingl U."/>
        </authorList>
    </citation>
    <scope>NUCLEOTIDE SEQUENCE [LARGE SCALE GENOMIC DNA]</scope>
    <source>
        <strain evidence="2">SCGC-AAA259A05</strain>
    </source>
</reference>
<dbReference type="SUPFAM" id="SSF52402">
    <property type="entry name" value="Adenine nucleotide alpha hydrolases-like"/>
    <property type="match status" value="1"/>
</dbReference>
<sequence>MKGENRGSGDSPTVVVPIKQVPDMDEVEFDRERGRIDRSTAEAEPNPFDLNALEEAVLFKEELGGEVITISMGPPQAESALRDSLARGADRAILLSDKAFGGADTWATALTLSIAIRKLESYDLIICGEKTVDGDTGQVGPEIAELLGIPHAAYVSGVTERDDGSIKVNSDVWGKTFTRKLDFPGLITVTKDVNMPRIPLFRDKKRAREAEIETWGLEDLDVDEEKVGFNGSPTSVKEIEIAPEVNREGKVFKGEVRQATARLLRELSQDRVVEGAE</sequence>
<organism evidence="2 3">
    <name type="scientific">candidate division MSBL1 archaeon SCGC-AAA259A05</name>
    <dbReference type="NCBI Taxonomy" id="1698259"/>
    <lineage>
        <taxon>Archaea</taxon>
        <taxon>Methanobacteriati</taxon>
        <taxon>Methanobacteriota</taxon>
        <taxon>candidate division MSBL1</taxon>
    </lineage>
</organism>
<dbReference type="AlphaFoldDB" id="A0A133UAB8"/>
<dbReference type="InterPro" id="IPR014730">
    <property type="entry name" value="ETF_a/b_N"/>
</dbReference>
<evidence type="ECO:0000313" key="2">
    <source>
        <dbReference type="EMBL" id="KXA91126.1"/>
    </source>
</evidence>
<comment type="caution">
    <text evidence="2">The sequence shown here is derived from an EMBL/GenBank/DDBJ whole genome shotgun (WGS) entry which is preliminary data.</text>
</comment>
<dbReference type="CDD" id="cd01714">
    <property type="entry name" value="ETF_beta"/>
    <property type="match status" value="1"/>
</dbReference>
<accession>A0A133UAB8</accession>
<evidence type="ECO:0000313" key="3">
    <source>
        <dbReference type="Proteomes" id="UP000070163"/>
    </source>
</evidence>
<dbReference type="InterPro" id="IPR014729">
    <property type="entry name" value="Rossmann-like_a/b/a_fold"/>
</dbReference>
<feature type="domain" description="Electron transfer flavoprotein alpha/beta-subunit N-terminal" evidence="1">
    <location>
        <begin position="33"/>
        <end position="224"/>
    </location>
</feature>
<dbReference type="PANTHER" id="PTHR21294:SF17">
    <property type="entry name" value="PROTEIN FIXA"/>
    <property type="match status" value="1"/>
</dbReference>